<evidence type="ECO:0000259" key="2">
    <source>
        <dbReference type="Pfam" id="PF00857"/>
    </source>
</evidence>
<dbReference type="PANTHER" id="PTHR43540:SF7">
    <property type="entry name" value="ISOCHORISMATASE FAMILY PROTEIN YECD"/>
    <property type="match status" value="1"/>
</dbReference>
<keyword evidence="1" id="KW-0378">Hydrolase</keyword>
<keyword evidence="4" id="KW-1185">Reference proteome</keyword>
<protein>
    <submittedName>
        <fullName evidence="3">Isochorismatase family protein</fullName>
    </submittedName>
</protein>
<gene>
    <name evidence="3" type="ORF">ACFF45_29330</name>
</gene>
<proteinExistence type="predicted"/>
<dbReference type="Gene3D" id="3.40.50.850">
    <property type="entry name" value="Isochorismatase-like"/>
    <property type="match status" value="1"/>
</dbReference>
<reference evidence="3 4" key="1">
    <citation type="submission" date="2024-09" db="EMBL/GenBank/DDBJ databases">
        <authorList>
            <person name="Sun Q."/>
            <person name="Mori K."/>
        </authorList>
    </citation>
    <scope>NUCLEOTIDE SEQUENCE [LARGE SCALE GENOMIC DNA]</scope>
    <source>
        <strain evidence="3 4">JCM 6917</strain>
    </source>
</reference>
<name>A0ABV5N8V8_9ACTN</name>
<organism evidence="3 4">
    <name type="scientific">Streptomyces cinereospinus</name>
    <dbReference type="NCBI Taxonomy" id="285561"/>
    <lineage>
        <taxon>Bacteria</taxon>
        <taxon>Bacillati</taxon>
        <taxon>Actinomycetota</taxon>
        <taxon>Actinomycetes</taxon>
        <taxon>Kitasatosporales</taxon>
        <taxon>Streptomycetaceae</taxon>
        <taxon>Streptomyces</taxon>
    </lineage>
</organism>
<dbReference type="InterPro" id="IPR036380">
    <property type="entry name" value="Isochorismatase-like_sf"/>
</dbReference>
<dbReference type="Proteomes" id="UP001589709">
    <property type="component" value="Unassembled WGS sequence"/>
</dbReference>
<dbReference type="InterPro" id="IPR050272">
    <property type="entry name" value="Isochorismatase-like_hydrls"/>
</dbReference>
<comment type="caution">
    <text evidence="3">The sequence shown here is derived from an EMBL/GenBank/DDBJ whole genome shotgun (WGS) entry which is preliminary data.</text>
</comment>
<dbReference type="SUPFAM" id="SSF52499">
    <property type="entry name" value="Isochorismatase-like hydrolases"/>
    <property type="match status" value="1"/>
</dbReference>
<evidence type="ECO:0000313" key="3">
    <source>
        <dbReference type="EMBL" id="MFB9466690.1"/>
    </source>
</evidence>
<dbReference type="EMBL" id="JBHMCY010000076">
    <property type="protein sequence ID" value="MFB9466690.1"/>
    <property type="molecule type" value="Genomic_DNA"/>
</dbReference>
<dbReference type="InterPro" id="IPR000868">
    <property type="entry name" value="Isochorismatase-like_dom"/>
</dbReference>
<dbReference type="Pfam" id="PF00857">
    <property type="entry name" value="Isochorismatase"/>
    <property type="match status" value="1"/>
</dbReference>
<evidence type="ECO:0000256" key="1">
    <source>
        <dbReference type="ARBA" id="ARBA00022801"/>
    </source>
</evidence>
<evidence type="ECO:0000313" key="4">
    <source>
        <dbReference type="Proteomes" id="UP001589709"/>
    </source>
</evidence>
<dbReference type="PANTHER" id="PTHR43540">
    <property type="entry name" value="PEROXYUREIDOACRYLATE/UREIDOACRYLATE AMIDOHYDROLASE-RELATED"/>
    <property type="match status" value="1"/>
</dbReference>
<accession>A0ABV5N8V8</accession>
<sequence>MTERGITQVVVTGVATAFGVESTARQASELGFSVTLVTDAMTDMDAQAQANSIERIFPRLGECGTTRDVVERLAGR</sequence>
<dbReference type="RefSeq" id="WP_381349730.1">
    <property type="nucleotide sequence ID" value="NZ_JBHMCY010000076.1"/>
</dbReference>
<feature type="domain" description="Isochorismatase-like" evidence="2">
    <location>
        <begin position="2"/>
        <end position="67"/>
    </location>
</feature>